<sequence length="569" mass="59847">MTREPGTPANNDAGGGFPRVGAPATDVLVVGAGPTGLLLAGDLAVAGLSVTLLERRPRTISNLSRAFAVHARTLEQLDTRPSPTGAGSLADELVPTGHRITGLRLFRSLAVDLGLLPTRFPYVLVTPQYEVEAVLQRRAAAAGVRFRYETEVAGLEQDTDGVTVHTREPEGRSARYRAAYAVGTDGHRSTVRQALGIPFPGRSVITSMALADVRLDRDPGNPLTLNAGGDCFALLVPFGDGWHRVVCWDRRDPAPVTAPLDLDEIRSVTRRALGTDLGITECRWLSRFHSDERQAPAYRAGRVLIAGDAAHVHSPAGGQGMNTGLQDAANLGWKLAAVLRDGAPDALLDTYERERHPVGRMVLRTSGALVRLAMAHGPVRRGLRDLATGLVSRILPAAARGTGLVSGIGIRYGAERGEHRLTGRRAPDLLLEKPGGEGPDRLHEALRQGRFVLATPSSGPAHDPVAGTAPAPAGHDAGGGPVHVVTAPGQGRTTLLVRPDGYIAWATDEQDPGRWAGVLREACEQRPVAAAAFAGDPVNCASTPGTPAPPPRSPAPAEPTATDDGPPAR</sequence>
<evidence type="ECO:0000256" key="4">
    <source>
        <dbReference type="SAM" id="MobiDB-lite"/>
    </source>
</evidence>
<feature type="region of interest" description="Disordered" evidence="4">
    <location>
        <begin position="536"/>
        <end position="569"/>
    </location>
</feature>
<keyword evidence="6" id="KW-0503">Monooxygenase</keyword>
<keyword evidence="2" id="KW-0285">Flavoprotein</keyword>
<dbReference type="EMBL" id="JAMQGM010000028">
    <property type="protein sequence ID" value="MCM2578302.1"/>
    <property type="molecule type" value="Genomic_DNA"/>
</dbReference>
<keyword evidence="7" id="KW-1185">Reference proteome</keyword>
<evidence type="ECO:0000256" key="2">
    <source>
        <dbReference type="ARBA" id="ARBA00022630"/>
    </source>
</evidence>
<dbReference type="InterPro" id="IPR002938">
    <property type="entry name" value="FAD-bd"/>
</dbReference>
<organism evidence="6 7">
    <name type="scientific">Streptomyces meridianus</name>
    <dbReference type="NCBI Taxonomy" id="2938945"/>
    <lineage>
        <taxon>Bacteria</taxon>
        <taxon>Bacillati</taxon>
        <taxon>Actinomycetota</taxon>
        <taxon>Actinomycetes</taxon>
        <taxon>Kitasatosporales</taxon>
        <taxon>Streptomycetaceae</taxon>
        <taxon>Streptomyces</taxon>
    </lineage>
</organism>
<name>A0ABT0X701_9ACTN</name>
<accession>A0ABT0X701</accession>
<evidence type="ECO:0000313" key="7">
    <source>
        <dbReference type="Proteomes" id="UP001167160"/>
    </source>
</evidence>
<evidence type="ECO:0000313" key="6">
    <source>
        <dbReference type="EMBL" id="MCM2578302.1"/>
    </source>
</evidence>
<dbReference type="SUPFAM" id="SSF51905">
    <property type="entry name" value="FAD/NAD(P)-binding domain"/>
    <property type="match status" value="1"/>
</dbReference>
<dbReference type="PRINTS" id="PR00420">
    <property type="entry name" value="RNGMNOXGNASE"/>
</dbReference>
<dbReference type="PANTHER" id="PTHR43004">
    <property type="entry name" value="TRK SYSTEM POTASSIUM UPTAKE PROTEIN"/>
    <property type="match status" value="1"/>
</dbReference>
<evidence type="ECO:0000256" key="1">
    <source>
        <dbReference type="ARBA" id="ARBA00001974"/>
    </source>
</evidence>
<feature type="domain" description="FAD-binding" evidence="5">
    <location>
        <begin position="25"/>
        <end position="365"/>
    </location>
</feature>
<protein>
    <submittedName>
        <fullName evidence="6">FAD-dependent monooxygenase</fullName>
    </submittedName>
</protein>
<feature type="compositionally biased region" description="Pro residues" evidence="4">
    <location>
        <begin position="546"/>
        <end position="557"/>
    </location>
</feature>
<dbReference type="InterPro" id="IPR050641">
    <property type="entry name" value="RIFMO-like"/>
</dbReference>
<reference evidence="6" key="1">
    <citation type="journal article" date="2023" name="Int. J. Syst. Evol. Microbiol.">
        <title>Streptomyces meridianus sp. nov. isolated from brackish water of the Tagus estuary in Alcochete, Portugal.</title>
        <authorList>
            <person name="Santos J.D.N."/>
            <person name="Klimek D."/>
            <person name="Calusinska M."/>
            <person name="Lobo Da Cunha A."/>
            <person name="Catita J."/>
            <person name="Goncalves H."/>
            <person name="Gonzalez I."/>
            <person name="Reyes F."/>
            <person name="Lage O.M."/>
        </authorList>
    </citation>
    <scope>NUCLEOTIDE SEQUENCE</scope>
    <source>
        <strain evidence="6">MTZ3.1</strain>
    </source>
</reference>
<proteinExistence type="predicted"/>
<feature type="region of interest" description="Disordered" evidence="4">
    <location>
        <begin position="456"/>
        <end position="482"/>
    </location>
</feature>
<dbReference type="Pfam" id="PF01494">
    <property type="entry name" value="FAD_binding_3"/>
    <property type="match status" value="1"/>
</dbReference>
<dbReference type="InterPro" id="IPR036188">
    <property type="entry name" value="FAD/NAD-bd_sf"/>
</dbReference>
<dbReference type="Proteomes" id="UP001167160">
    <property type="component" value="Unassembled WGS sequence"/>
</dbReference>
<dbReference type="PANTHER" id="PTHR43004:SF19">
    <property type="entry name" value="BINDING MONOOXYGENASE, PUTATIVE (JCVI)-RELATED"/>
    <property type="match status" value="1"/>
</dbReference>
<dbReference type="GO" id="GO:0004497">
    <property type="term" value="F:monooxygenase activity"/>
    <property type="evidence" value="ECO:0007669"/>
    <property type="project" value="UniProtKB-KW"/>
</dbReference>
<dbReference type="Gene3D" id="3.40.30.120">
    <property type="match status" value="1"/>
</dbReference>
<gene>
    <name evidence="6" type="ORF">M1E25_13200</name>
</gene>
<feature type="compositionally biased region" description="Low complexity" evidence="4">
    <location>
        <begin position="466"/>
        <end position="475"/>
    </location>
</feature>
<comment type="cofactor">
    <cofactor evidence="1">
        <name>FAD</name>
        <dbReference type="ChEBI" id="CHEBI:57692"/>
    </cofactor>
</comment>
<dbReference type="RefSeq" id="WP_251414613.1">
    <property type="nucleotide sequence ID" value="NZ_JAMQGM010000028.1"/>
</dbReference>
<comment type="caution">
    <text evidence="6">The sequence shown here is derived from an EMBL/GenBank/DDBJ whole genome shotgun (WGS) entry which is preliminary data.</text>
</comment>
<keyword evidence="3" id="KW-0274">FAD</keyword>
<dbReference type="Pfam" id="PF21274">
    <property type="entry name" value="Rng_hyd_C"/>
    <property type="match status" value="1"/>
</dbReference>
<evidence type="ECO:0000256" key="3">
    <source>
        <dbReference type="ARBA" id="ARBA00022827"/>
    </source>
</evidence>
<keyword evidence="6" id="KW-0560">Oxidoreductase</keyword>
<dbReference type="Gene3D" id="3.30.70.2450">
    <property type="match status" value="1"/>
</dbReference>
<dbReference type="Gene3D" id="3.50.50.60">
    <property type="entry name" value="FAD/NAD(P)-binding domain"/>
    <property type="match status" value="1"/>
</dbReference>
<evidence type="ECO:0000259" key="5">
    <source>
        <dbReference type="Pfam" id="PF01494"/>
    </source>
</evidence>